<evidence type="ECO:0000313" key="1">
    <source>
        <dbReference type="EMBL" id="KAK7888706.1"/>
    </source>
</evidence>
<sequence>MAIQTTPLSTPLPRHPKIKACQFKLLDSGSCHKVCVKRPPRSCMFCSLLRNHAVSNQLRSCHILKLRTRGELTDQLQPKATLVQLQNIRPSFRPSAPHTRRAILELITETGPGQAAYSGGPEHMGILTSNWHKHQQRINTKLLFKCL</sequence>
<proteinExistence type="predicted"/>
<evidence type="ECO:0000313" key="2">
    <source>
        <dbReference type="Proteomes" id="UP001460270"/>
    </source>
</evidence>
<dbReference type="Proteomes" id="UP001460270">
    <property type="component" value="Unassembled WGS sequence"/>
</dbReference>
<protein>
    <submittedName>
        <fullName evidence="1">Uncharacterized protein</fullName>
    </submittedName>
</protein>
<gene>
    <name evidence="1" type="ORF">WMY93_024266</name>
</gene>
<name>A0AAW0N5Y0_9GOBI</name>
<comment type="caution">
    <text evidence="1">The sequence shown here is derived from an EMBL/GenBank/DDBJ whole genome shotgun (WGS) entry which is preliminary data.</text>
</comment>
<keyword evidence="2" id="KW-1185">Reference proteome</keyword>
<reference evidence="2" key="1">
    <citation type="submission" date="2024-04" db="EMBL/GenBank/DDBJ databases">
        <title>Salinicola lusitanus LLJ914,a marine bacterium isolated from the Okinawa Trough.</title>
        <authorList>
            <person name="Li J."/>
        </authorList>
    </citation>
    <scope>NUCLEOTIDE SEQUENCE [LARGE SCALE GENOMIC DNA]</scope>
</reference>
<dbReference type="EMBL" id="JBBPFD010000018">
    <property type="protein sequence ID" value="KAK7888706.1"/>
    <property type="molecule type" value="Genomic_DNA"/>
</dbReference>
<dbReference type="AlphaFoldDB" id="A0AAW0N5Y0"/>
<organism evidence="1 2">
    <name type="scientific">Mugilogobius chulae</name>
    <name type="common">yellowstripe goby</name>
    <dbReference type="NCBI Taxonomy" id="88201"/>
    <lineage>
        <taxon>Eukaryota</taxon>
        <taxon>Metazoa</taxon>
        <taxon>Chordata</taxon>
        <taxon>Craniata</taxon>
        <taxon>Vertebrata</taxon>
        <taxon>Euteleostomi</taxon>
        <taxon>Actinopterygii</taxon>
        <taxon>Neopterygii</taxon>
        <taxon>Teleostei</taxon>
        <taxon>Neoteleostei</taxon>
        <taxon>Acanthomorphata</taxon>
        <taxon>Gobiaria</taxon>
        <taxon>Gobiiformes</taxon>
        <taxon>Gobioidei</taxon>
        <taxon>Gobiidae</taxon>
        <taxon>Gobionellinae</taxon>
        <taxon>Mugilogobius</taxon>
    </lineage>
</organism>
<accession>A0AAW0N5Y0</accession>